<feature type="signal peptide" evidence="1">
    <location>
        <begin position="1"/>
        <end position="33"/>
    </location>
</feature>
<dbReference type="AlphaFoldDB" id="A0A5E4UIG0"/>
<protein>
    <submittedName>
        <fullName evidence="2">Uncharacterized protein</fullName>
    </submittedName>
</protein>
<dbReference type="EMBL" id="CABPRZ010000007">
    <property type="protein sequence ID" value="VVD99312.1"/>
    <property type="molecule type" value="Genomic_DNA"/>
</dbReference>
<proteinExistence type="predicted"/>
<feature type="chain" id="PRO_5022990509" evidence="1">
    <location>
        <begin position="34"/>
        <end position="160"/>
    </location>
</feature>
<evidence type="ECO:0000256" key="1">
    <source>
        <dbReference type="SAM" id="SignalP"/>
    </source>
</evidence>
<keyword evidence="3" id="KW-1185">Reference proteome</keyword>
<evidence type="ECO:0000313" key="3">
    <source>
        <dbReference type="Proteomes" id="UP000414233"/>
    </source>
</evidence>
<sequence length="160" mass="17688">MRNIFPKTGALRPTLICAVVAVALATMAVPDYAKGHDRFARDSSYDDWDAAEDGFESIKANRKGGRDGEALKSASACEEVVAADRDEEENYEFATVGRPRLERAINGYSPVDAVARKKGDADVARQLERQFPNARRKHRGFDDAMQARAEACGRCDRPHD</sequence>
<reference evidence="2 3" key="1">
    <citation type="submission" date="2019-08" db="EMBL/GenBank/DDBJ databases">
        <authorList>
            <person name="Peeters C."/>
        </authorList>
    </citation>
    <scope>NUCLEOTIDE SEQUENCE [LARGE SCALE GENOMIC DNA]</scope>
    <source>
        <strain evidence="2 3">LMG 30175</strain>
    </source>
</reference>
<accession>A0A5E4UIG0</accession>
<keyword evidence="1" id="KW-0732">Signal</keyword>
<dbReference type="Proteomes" id="UP000414233">
    <property type="component" value="Unassembled WGS sequence"/>
</dbReference>
<gene>
    <name evidence="2" type="ORF">PTE30175_01969</name>
</gene>
<organism evidence="2 3">
    <name type="scientific">Pandoraea terrae</name>
    <dbReference type="NCBI Taxonomy" id="1537710"/>
    <lineage>
        <taxon>Bacteria</taxon>
        <taxon>Pseudomonadati</taxon>
        <taxon>Pseudomonadota</taxon>
        <taxon>Betaproteobacteria</taxon>
        <taxon>Burkholderiales</taxon>
        <taxon>Burkholderiaceae</taxon>
        <taxon>Pandoraea</taxon>
    </lineage>
</organism>
<name>A0A5E4UIG0_9BURK</name>
<evidence type="ECO:0000313" key="2">
    <source>
        <dbReference type="EMBL" id="VVD99312.1"/>
    </source>
</evidence>